<name>A0A6N7XDD2_9ACTN</name>
<dbReference type="InterPro" id="IPR029044">
    <property type="entry name" value="Nucleotide-diphossugar_trans"/>
</dbReference>
<protein>
    <submittedName>
        <fullName evidence="1">Capsular biosynthesis protein</fullName>
    </submittedName>
</protein>
<evidence type="ECO:0000313" key="1">
    <source>
        <dbReference type="EMBL" id="MST72323.1"/>
    </source>
</evidence>
<dbReference type="RefSeq" id="WP_154434285.1">
    <property type="nucleotide sequence ID" value="NZ_VUNC01000002.1"/>
</dbReference>
<reference evidence="1 2" key="1">
    <citation type="submission" date="2019-08" db="EMBL/GenBank/DDBJ databases">
        <title>In-depth cultivation of the pig gut microbiome towards novel bacterial diversity and tailored functional studies.</title>
        <authorList>
            <person name="Wylensek D."/>
            <person name="Hitch T.C.A."/>
            <person name="Clavel T."/>
        </authorList>
    </citation>
    <scope>NUCLEOTIDE SEQUENCE [LARGE SCALE GENOMIC DNA]</scope>
    <source>
        <strain evidence="1 2">CA-Schmier-601-WT-1</strain>
    </source>
</reference>
<dbReference type="InterPro" id="IPR008441">
    <property type="entry name" value="AfumC-like_glycosyl_Trfase"/>
</dbReference>
<keyword evidence="2" id="KW-1185">Reference proteome</keyword>
<dbReference type="Proteomes" id="UP000469325">
    <property type="component" value="Unassembled WGS sequence"/>
</dbReference>
<sequence length="319" mass="36117">MSDFRAIWDKVGGADVVHQVFSEHMVISTGLATLACGTSRKGLEIVREVMSLKLYRRIRQKMASDLPELRERVEREYADSTVLHNDIVWTLWLQGEDEAPEIVRVCLASMRKHLTGKRIVVLDEGTMLDDVTLPEHVLQKYKAGTITRTHFSDLLRLELLTTRGGTWADATVWLSGTPASYVTDSNLFMFQSMKPGLDGKSLCMSSWLVTAQAPSRILLLARNLLYRYWERYDAMDDYFLVHYMLQIAIDEYPEEWRCVPPAPNSTPHALLLRLGDPFDQHVFDAVCSQTAVHKLTYKGLDGMSCGGTYLGRILGGGER</sequence>
<dbReference type="Pfam" id="PF05704">
    <property type="entry name" value="Caps_synth"/>
    <property type="match status" value="1"/>
</dbReference>
<dbReference type="GO" id="GO:0016757">
    <property type="term" value="F:glycosyltransferase activity"/>
    <property type="evidence" value="ECO:0007669"/>
    <property type="project" value="InterPro"/>
</dbReference>
<accession>A0A6N7XDD2</accession>
<proteinExistence type="predicted"/>
<dbReference type="SUPFAM" id="SSF53448">
    <property type="entry name" value="Nucleotide-diphospho-sugar transferases"/>
    <property type="match status" value="1"/>
</dbReference>
<dbReference type="EMBL" id="VUNC01000002">
    <property type="protein sequence ID" value="MST72323.1"/>
    <property type="molecule type" value="Genomic_DNA"/>
</dbReference>
<organism evidence="1 2">
    <name type="scientific">Olsenella porci</name>
    <dbReference type="NCBI Taxonomy" id="2652279"/>
    <lineage>
        <taxon>Bacteria</taxon>
        <taxon>Bacillati</taxon>
        <taxon>Actinomycetota</taxon>
        <taxon>Coriobacteriia</taxon>
        <taxon>Coriobacteriales</taxon>
        <taxon>Atopobiaceae</taxon>
        <taxon>Olsenella</taxon>
    </lineage>
</organism>
<gene>
    <name evidence="1" type="ORF">FYJ68_04265</name>
</gene>
<comment type="caution">
    <text evidence="1">The sequence shown here is derived from an EMBL/GenBank/DDBJ whole genome shotgun (WGS) entry which is preliminary data.</text>
</comment>
<dbReference type="AlphaFoldDB" id="A0A6N7XDD2"/>
<evidence type="ECO:0000313" key="2">
    <source>
        <dbReference type="Proteomes" id="UP000469325"/>
    </source>
</evidence>